<dbReference type="Proteomes" id="UP000254920">
    <property type="component" value="Unassembled WGS sequence"/>
</dbReference>
<dbReference type="AlphaFoldDB" id="A0A381DKQ8"/>
<evidence type="ECO:0000313" key="1">
    <source>
        <dbReference type="EMBL" id="SUX11147.1"/>
    </source>
</evidence>
<evidence type="ECO:0000313" key="2">
    <source>
        <dbReference type="Proteomes" id="UP000254920"/>
    </source>
</evidence>
<dbReference type="InterPro" id="IPR036721">
    <property type="entry name" value="RCK_C_sf"/>
</dbReference>
<dbReference type="GO" id="GO:0006813">
    <property type="term" value="P:potassium ion transport"/>
    <property type="evidence" value="ECO:0007669"/>
    <property type="project" value="InterPro"/>
</dbReference>
<dbReference type="OrthoDB" id="5337496at2"/>
<name>A0A381DKQ8_9BACT</name>
<dbReference type="InterPro" id="IPR006037">
    <property type="entry name" value="RCK_C"/>
</dbReference>
<dbReference type="EMBL" id="UFVD01000001">
    <property type="protein sequence ID" value="SUX11147.1"/>
    <property type="molecule type" value="Genomic_DNA"/>
</dbReference>
<dbReference type="Gene3D" id="3.30.70.1450">
    <property type="entry name" value="Regulator of K+ conductance, C-terminal domain"/>
    <property type="match status" value="1"/>
</dbReference>
<dbReference type="GO" id="GO:0008324">
    <property type="term" value="F:monoatomic cation transmembrane transporter activity"/>
    <property type="evidence" value="ECO:0007669"/>
    <property type="project" value="InterPro"/>
</dbReference>
<organism evidence="1 2">
    <name type="scientific">Campylobacter sputorum subsp. sputorum</name>
    <dbReference type="NCBI Taxonomy" id="32024"/>
    <lineage>
        <taxon>Bacteria</taxon>
        <taxon>Pseudomonadati</taxon>
        <taxon>Campylobacterota</taxon>
        <taxon>Epsilonproteobacteria</taxon>
        <taxon>Campylobacterales</taxon>
        <taxon>Campylobacteraceae</taxon>
        <taxon>Campylobacter</taxon>
    </lineage>
</organism>
<dbReference type="SUPFAM" id="SSF116726">
    <property type="entry name" value="TrkA C-terminal domain-like"/>
    <property type="match status" value="1"/>
</dbReference>
<proteinExistence type="predicted"/>
<protein>
    <submittedName>
        <fullName evidence="1">TrkA domain-containing protein</fullName>
    </submittedName>
</protein>
<accession>A0A381DKQ8</accession>
<dbReference type="RefSeq" id="WP_089181917.1">
    <property type="nucleotide sequence ID" value="NZ_CP043427.1"/>
</dbReference>
<reference evidence="1 2" key="1">
    <citation type="submission" date="2018-06" db="EMBL/GenBank/DDBJ databases">
        <authorList>
            <consortium name="Pathogen Informatics"/>
            <person name="Doyle S."/>
        </authorList>
    </citation>
    <scope>NUCLEOTIDE SEQUENCE [LARGE SCALE GENOMIC DNA]</scope>
    <source>
        <strain evidence="1 2">NCTC12475</strain>
    </source>
</reference>
<keyword evidence="2" id="KW-1185">Reference proteome</keyword>
<dbReference type="PROSITE" id="PS51202">
    <property type="entry name" value="RCK_C"/>
    <property type="match status" value="1"/>
</dbReference>
<dbReference type="GeneID" id="93090014"/>
<sequence length="471" mass="54873">MKNILIIADGILAKSFLERAFSLKETNVNFIIITYRNTTLPKKPKSENFKFLSFDPTSLEKLKRALFDLNLEFSHCMINMKKLLDTKAVYNNIRQINSKMEVYLIDFWGFEHEIDDHLTVIDPREILASRFLDYLPDVPVVADNIGFGEGEIMSVRIPYGSSFAYRRISTIAQKGWKICMIYRGQSYFVVNYTSMILPNDTLLVVGDPKLLRQVFRSIKQNLGLFPSPFGSNILTIIDMKKMSEDEMQRLLEDSLYFNKNLINKRLYIKVINAKPSKILDTLKTFDDLQVNIKFDYFSSKMENLKQDVFNHDIGVIITNNKFFESYKKEYFELRIPILKVGKVGAQNLQKGVILGTGEEIELNSSVILDICSQLNLEIELHHYEIQKPDIDKALIEHFKTLSKIFNKNVEIINDNSANPILKLKQKENLLQFVNFSDKMLQNHFMSLFSNDMDRVYFKLEDNYQLFVPNET</sequence>
<gene>
    <name evidence="1" type="ORF">NCTC12475_01362</name>
</gene>
<dbReference type="STRING" id="32024.GCA_000788295_01610"/>